<evidence type="ECO:0000256" key="12">
    <source>
        <dbReference type="ARBA" id="ARBA00023004"/>
    </source>
</evidence>
<organism evidence="17 18">
    <name type="scientific">Candidatus Onthocola gallistercoris</name>
    <dbReference type="NCBI Taxonomy" id="2840876"/>
    <lineage>
        <taxon>Bacteria</taxon>
        <taxon>Bacillati</taxon>
        <taxon>Bacillota</taxon>
        <taxon>Bacilli</taxon>
        <taxon>Candidatus Onthocola</taxon>
    </lineage>
</organism>
<dbReference type="Pfam" id="PF03116">
    <property type="entry name" value="NQR2_RnfD_RnfE"/>
    <property type="match status" value="1"/>
</dbReference>
<evidence type="ECO:0000256" key="8">
    <source>
        <dbReference type="ARBA" id="ARBA00022737"/>
    </source>
</evidence>
<dbReference type="GO" id="GO:0051539">
    <property type="term" value="F:4 iron, 4 sulfur cluster binding"/>
    <property type="evidence" value="ECO:0007669"/>
    <property type="project" value="UniProtKB-KW"/>
</dbReference>
<evidence type="ECO:0000256" key="15">
    <source>
        <dbReference type="SAM" id="Phobius"/>
    </source>
</evidence>
<keyword evidence="7" id="KW-0479">Metal-binding</keyword>
<evidence type="ECO:0000256" key="1">
    <source>
        <dbReference type="ARBA" id="ARBA00022448"/>
    </source>
</evidence>
<evidence type="ECO:0000313" key="18">
    <source>
        <dbReference type="Proteomes" id="UP000824164"/>
    </source>
</evidence>
<dbReference type="Pfam" id="PF00037">
    <property type="entry name" value="Fer4"/>
    <property type="match status" value="1"/>
</dbReference>
<evidence type="ECO:0000256" key="14">
    <source>
        <dbReference type="ARBA" id="ARBA00023136"/>
    </source>
</evidence>
<keyword evidence="9" id="KW-1278">Translocase</keyword>
<dbReference type="GO" id="GO:0009055">
    <property type="term" value="F:electron transfer activity"/>
    <property type="evidence" value="ECO:0007669"/>
    <property type="project" value="InterPro"/>
</dbReference>
<dbReference type="GO" id="GO:0055085">
    <property type="term" value="P:transmembrane transport"/>
    <property type="evidence" value="ECO:0007669"/>
    <property type="project" value="InterPro"/>
</dbReference>
<evidence type="ECO:0000256" key="11">
    <source>
        <dbReference type="ARBA" id="ARBA00022989"/>
    </source>
</evidence>
<sequence>MKENWQLKNCRQCWEQMTKERAFEGYVPEEVRILLADTAGNHFRRTVSEGENVYKGQVIGEPEALGACIHASITGIVETIRKVCVSPGQYREEIRIKRKSMREMRYPFIEENGEVSMDERIGTMGLAPEKLHRARQIVVDGVGDELYVTAGYRLMMESPAKIVLGAVTAAVLSGARTIRLYINDEYFDAIARMRRAVSKYGQTGGKNRTIKIVPVKFKYDCFRRWREQLKKQERSGESLRMSLADAAALYDGFYDGEPLTEVGVTVAGAVAIPKNFWVPVGTGIQELLESCGGITAKHPRIIRGGLLDGKTVNPEEAWITKETDGIFVMEELTDETCACIHCGKCRKICPVHLEPDRIEAAYLEDPACLTDLQPERCVGCGLCSFVCPSRRRLTEYIQQAKRGRKYESHTKTVSVLADRGEYISLERRTGEKEGIVEEGRISHSPPHVRTAEDISYRMRIKIMALTPILAAAFWVYGWRSLILSAFCVTVAVGSEYLWDRIRGEETTITDFSAFLTGLLTALLCPLDIPFWKAGLSAVLAIIVGKQLFGGLGRQPVQPSIVGKLLVTPGALPLVDPLGWFVLPSLIILWWKRQAGFFISLVYTGLLMAAGFPIRSGVLLLASAYCMQNDDTTPAGKWQKWTYVLVGTGTTLLLSVIFPFSFSIIFGIFLINMFYCFFNRRTL</sequence>
<keyword evidence="11 15" id="KW-1133">Transmembrane helix</keyword>
<keyword evidence="6 15" id="KW-0812">Transmembrane</keyword>
<keyword evidence="12" id="KW-0408">Iron</keyword>
<dbReference type="GO" id="GO:0046872">
    <property type="term" value="F:metal ion binding"/>
    <property type="evidence" value="ECO:0007669"/>
    <property type="project" value="UniProtKB-KW"/>
</dbReference>
<dbReference type="InterPro" id="IPR017900">
    <property type="entry name" value="4Fe4S_Fe_S_CS"/>
</dbReference>
<dbReference type="InterPro" id="IPR004338">
    <property type="entry name" value="NqrB/RnfD"/>
</dbReference>
<comment type="caution">
    <text evidence="17">The sequence shown here is derived from an EMBL/GenBank/DDBJ whole genome shotgun (WGS) entry which is preliminary data.</text>
</comment>
<accession>A0A9D1KXK0</accession>
<feature type="transmembrane region" description="Helical" evidence="15">
    <location>
        <begin position="596"/>
        <end position="621"/>
    </location>
</feature>
<evidence type="ECO:0000256" key="2">
    <source>
        <dbReference type="ARBA" id="ARBA00022485"/>
    </source>
</evidence>
<proteinExistence type="predicted"/>
<dbReference type="InterPro" id="IPR010208">
    <property type="entry name" value="Ion_transpt_RnfC/RsxC"/>
</dbReference>
<evidence type="ECO:0000313" key="17">
    <source>
        <dbReference type="EMBL" id="HIU02794.1"/>
    </source>
</evidence>
<keyword evidence="10" id="KW-0249">Electron transport</keyword>
<keyword evidence="5" id="KW-0288">FMN</keyword>
<evidence type="ECO:0000256" key="3">
    <source>
        <dbReference type="ARBA" id="ARBA00022553"/>
    </source>
</evidence>
<evidence type="ECO:0000256" key="10">
    <source>
        <dbReference type="ARBA" id="ARBA00022982"/>
    </source>
</evidence>
<dbReference type="Pfam" id="PF10531">
    <property type="entry name" value="SLBB"/>
    <property type="match status" value="1"/>
</dbReference>
<dbReference type="Pfam" id="PF13375">
    <property type="entry name" value="RnfC_N"/>
    <property type="match status" value="1"/>
</dbReference>
<dbReference type="PROSITE" id="PS51379">
    <property type="entry name" value="4FE4S_FER_2"/>
    <property type="match status" value="2"/>
</dbReference>
<gene>
    <name evidence="17" type="ORF">IAB63_06025</name>
</gene>
<evidence type="ECO:0000259" key="16">
    <source>
        <dbReference type="PROSITE" id="PS51379"/>
    </source>
</evidence>
<evidence type="ECO:0000256" key="5">
    <source>
        <dbReference type="ARBA" id="ARBA00022643"/>
    </source>
</evidence>
<keyword evidence="2" id="KW-0004">4Fe-4S</keyword>
<dbReference type="InterPro" id="IPR017896">
    <property type="entry name" value="4Fe4S_Fe-S-bd"/>
</dbReference>
<feature type="domain" description="4Fe-4S ferredoxin-type" evidence="16">
    <location>
        <begin position="368"/>
        <end position="399"/>
    </location>
</feature>
<feature type="transmembrane region" description="Helical" evidence="15">
    <location>
        <begin position="642"/>
        <end position="674"/>
    </location>
</feature>
<evidence type="ECO:0000256" key="6">
    <source>
        <dbReference type="ARBA" id="ARBA00022692"/>
    </source>
</evidence>
<keyword evidence="13" id="KW-0411">Iron-sulfur</keyword>
<evidence type="ECO:0000256" key="4">
    <source>
        <dbReference type="ARBA" id="ARBA00022630"/>
    </source>
</evidence>
<dbReference type="InterPro" id="IPR011538">
    <property type="entry name" value="Nuo51_FMN-bd"/>
</dbReference>
<dbReference type="PROSITE" id="PS00198">
    <property type="entry name" value="4FE4S_FER_1"/>
    <property type="match status" value="1"/>
</dbReference>
<feature type="transmembrane region" description="Helical" evidence="15">
    <location>
        <begin position="510"/>
        <end position="528"/>
    </location>
</feature>
<evidence type="ECO:0000256" key="7">
    <source>
        <dbReference type="ARBA" id="ARBA00022723"/>
    </source>
</evidence>
<reference evidence="17" key="2">
    <citation type="journal article" date="2021" name="PeerJ">
        <title>Extensive microbial diversity within the chicken gut microbiome revealed by metagenomics and culture.</title>
        <authorList>
            <person name="Gilroy R."/>
            <person name="Ravi A."/>
            <person name="Getino M."/>
            <person name="Pursley I."/>
            <person name="Horton D.L."/>
            <person name="Alikhan N.F."/>
            <person name="Baker D."/>
            <person name="Gharbi K."/>
            <person name="Hall N."/>
            <person name="Watson M."/>
            <person name="Adriaenssens E.M."/>
            <person name="Foster-Nyarko E."/>
            <person name="Jarju S."/>
            <person name="Secka A."/>
            <person name="Antonio M."/>
            <person name="Oren A."/>
            <person name="Chaudhuri R.R."/>
            <person name="La Ragione R."/>
            <person name="Hildebrand F."/>
            <person name="Pallen M.J."/>
        </authorList>
    </citation>
    <scope>NUCLEOTIDE SEQUENCE</scope>
    <source>
        <strain evidence="17">CHK187-14744</strain>
    </source>
</reference>
<dbReference type="PANTHER" id="PTHR43034:SF2">
    <property type="entry name" value="ION-TRANSLOCATING OXIDOREDUCTASE COMPLEX SUBUNIT C"/>
    <property type="match status" value="1"/>
</dbReference>
<keyword evidence="3" id="KW-0597">Phosphoprotein</keyword>
<feature type="domain" description="4Fe-4S ferredoxin-type" evidence="16">
    <location>
        <begin position="329"/>
        <end position="358"/>
    </location>
</feature>
<dbReference type="Gene3D" id="3.30.70.20">
    <property type="match status" value="1"/>
</dbReference>
<keyword evidence="14 15" id="KW-0472">Membrane</keyword>
<reference evidence="17" key="1">
    <citation type="submission" date="2020-10" db="EMBL/GenBank/DDBJ databases">
        <authorList>
            <person name="Gilroy R."/>
        </authorList>
    </citation>
    <scope>NUCLEOTIDE SEQUENCE</scope>
    <source>
        <strain evidence="17">CHK187-14744</strain>
    </source>
</reference>
<dbReference type="SUPFAM" id="SSF142019">
    <property type="entry name" value="Nqo1 FMN-binding domain-like"/>
    <property type="match status" value="1"/>
</dbReference>
<dbReference type="GO" id="GO:0016020">
    <property type="term" value="C:membrane"/>
    <property type="evidence" value="ECO:0007669"/>
    <property type="project" value="InterPro"/>
</dbReference>
<dbReference type="SUPFAM" id="SSF142984">
    <property type="entry name" value="Nqo1 middle domain-like"/>
    <property type="match status" value="1"/>
</dbReference>
<dbReference type="InterPro" id="IPR019554">
    <property type="entry name" value="Soluble_ligand-bd"/>
</dbReference>
<evidence type="ECO:0000256" key="13">
    <source>
        <dbReference type="ARBA" id="ARBA00023014"/>
    </source>
</evidence>
<dbReference type="Gene3D" id="3.40.50.11540">
    <property type="entry name" value="NADH-ubiquinone oxidoreductase 51kDa subunit"/>
    <property type="match status" value="1"/>
</dbReference>
<keyword evidence="1" id="KW-0813">Transport</keyword>
<dbReference type="InterPro" id="IPR037225">
    <property type="entry name" value="Nuo51_FMN-bd_sf"/>
</dbReference>
<dbReference type="InterPro" id="IPR026902">
    <property type="entry name" value="RnfC_N"/>
</dbReference>
<protein>
    <submittedName>
        <fullName evidence="17">RnfABCDGE type electron transport complex subunit D</fullName>
    </submittedName>
</protein>
<feature type="transmembrane region" description="Helical" evidence="15">
    <location>
        <begin position="564"/>
        <end position="590"/>
    </location>
</feature>
<keyword evidence="8" id="KW-0677">Repeat</keyword>
<dbReference type="SUPFAM" id="SSF46548">
    <property type="entry name" value="alpha-helical ferredoxin"/>
    <property type="match status" value="1"/>
</dbReference>
<keyword evidence="4" id="KW-0285">Flavoprotein</keyword>
<evidence type="ECO:0000256" key="9">
    <source>
        <dbReference type="ARBA" id="ARBA00022967"/>
    </source>
</evidence>
<dbReference type="AlphaFoldDB" id="A0A9D1KXK0"/>
<dbReference type="EMBL" id="DVLT01000039">
    <property type="protein sequence ID" value="HIU02794.1"/>
    <property type="molecule type" value="Genomic_DNA"/>
</dbReference>
<dbReference type="Proteomes" id="UP000824164">
    <property type="component" value="Unassembled WGS sequence"/>
</dbReference>
<dbReference type="PANTHER" id="PTHR43034">
    <property type="entry name" value="ION-TRANSLOCATING OXIDOREDUCTASE COMPLEX SUBUNIT C"/>
    <property type="match status" value="1"/>
</dbReference>
<dbReference type="Pfam" id="PF01512">
    <property type="entry name" value="Complex1_51K"/>
    <property type="match status" value="1"/>
</dbReference>
<name>A0A9D1KXK0_9FIRM</name>